<keyword evidence="1" id="KW-0238">DNA-binding</keyword>
<dbReference type="RefSeq" id="WP_186851932.1">
    <property type="nucleotide sequence ID" value="NZ_JACOPO010000001.1"/>
</dbReference>
<organism evidence="3 4">
    <name type="scientific">Flintibacter hominis</name>
    <dbReference type="NCBI Taxonomy" id="2763048"/>
    <lineage>
        <taxon>Bacteria</taxon>
        <taxon>Bacillati</taxon>
        <taxon>Bacillota</taxon>
        <taxon>Clostridia</taxon>
        <taxon>Eubacteriales</taxon>
        <taxon>Flintibacter</taxon>
    </lineage>
</organism>
<keyword evidence="4" id="KW-1185">Reference proteome</keyword>
<protein>
    <submittedName>
        <fullName evidence="3">Helix-turn-helix transcriptional regulator</fullName>
    </submittedName>
</protein>
<dbReference type="PROSITE" id="PS50943">
    <property type="entry name" value="HTH_CROC1"/>
    <property type="match status" value="1"/>
</dbReference>
<dbReference type="CDD" id="cd00093">
    <property type="entry name" value="HTH_XRE"/>
    <property type="match status" value="1"/>
</dbReference>
<dbReference type="GO" id="GO:0003677">
    <property type="term" value="F:DNA binding"/>
    <property type="evidence" value="ECO:0007669"/>
    <property type="project" value="UniProtKB-KW"/>
</dbReference>
<dbReference type="InterPro" id="IPR010982">
    <property type="entry name" value="Lambda_DNA-bd_dom_sf"/>
</dbReference>
<sequence>MTKLSDRLFLLRKERHLTQGDAAKGMGVPFSTYRRYEKREREPDASTLVRMADFYQVTLDYLVGRSEKRS</sequence>
<comment type="caution">
    <text evidence="3">The sequence shown here is derived from an EMBL/GenBank/DDBJ whole genome shotgun (WGS) entry which is preliminary data.</text>
</comment>
<dbReference type="Proteomes" id="UP000628736">
    <property type="component" value="Unassembled WGS sequence"/>
</dbReference>
<dbReference type="Pfam" id="PF01381">
    <property type="entry name" value="HTH_3"/>
    <property type="match status" value="1"/>
</dbReference>
<name>A0A8J6J894_9FIRM</name>
<gene>
    <name evidence="3" type="ORF">H8S11_01425</name>
</gene>
<dbReference type="PANTHER" id="PTHR46558">
    <property type="entry name" value="TRACRIPTIONAL REGULATORY PROTEIN-RELATED-RELATED"/>
    <property type="match status" value="1"/>
</dbReference>
<evidence type="ECO:0000313" key="4">
    <source>
        <dbReference type="Proteomes" id="UP000628736"/>
    </source>
</evidence>
<dbReference type="EMBL" id="JACOPO010000001">
    <property type="protein sequence ID" value="MBC5721488.1"/>
    <property type="molecule type" value="Genomic_DNA"/>
</dbReference>
<feature type="domain" description="HTH cro/C1-type" evidence="2">
    <location>
        <begin position="11"/>
        <end position="62"/>
    </location>
</feature>
<evidence type="ECO:0000256" key="1">
    <source>
        <dbReference type="ARBA" id="ARBA00023125"/>
    </source>
</evidence>
<accession>A0A8J6J894</accession>
<dbReference type="SUPFAM" id="SSF47413">
    <property type="entry name" value="lambda repressor-like DNA-binding domains"/>
    <property type="match status" value="1"/>
</dbReference>
<dbReference type="SMART" id="SM00530">
    <property type="entry name" value="HTH_XRE"/>
    <property type="match status" value="1"/>
</dbReference>
<dbReference type="Gene3D" id="1.10.260.40">
    <property type="entry name" value="lambda repressor-like DNA-binding domains"/>
    <property type="match status" value="1"/>
</dbReference>
<evidence type="ECO:0000259" key="2">
    <source>
        <dbReference type="PROSITE" id="PS50943"/>
    </source>
</evidence>
<proteinExistence type="predicted"/>
<reference evidence="3" key="1">
    <citation type="submission" date="2020-08" db="EMBL/GenBank/DDBJ databases">
        <title>Genome public.</title>
        <authorList>
            <person name="Liu C."/>
            <person name="Sun Q."/>
        </authorList>
    </citation>
    <scope>NUCLEOTIDE SEQUENCE</scope>
    <source>
        <strain evidence="3">NSJ-23</strain>
    </source>
</reference>
<evidence type="ECO:0000313" key="3">
    <source>
        <dbReference type="EMBL" id="MBC5721488.1"/>
    </source>
</evidence>
<dbReference type="AlphaFoldDB" id="A0A8J6J894"/>
<dbReference type="PANTHER" id="PTHR46558:SF14">
    <property type="entry name" value="HTH-TYPE TRANSCRIPTIONAL REGULATOR ANSR"/>
    <property type="match status" value="1"/>
</dbReference>
<dbReference type="InterPro" id="IPR001387">
    <property type="entry name" value="Cro/C1-type_HTH"/>
</dbReference>